<feature type="region of interest" description="Disordered" evidence="1">
    <location>
        <begin position="515"/>
        <end position="536"/>
    </location>
</feature>
<dbReference type="Pfam" id="PF04083">
    <property type="entry name" value="Abhydro_lipase"/>
    <property type="match status" value="1"/>
</dbReference>
<reference evidence="5 6" key="1">
    <citation type="submission" date="2024-01" db="EMBL/GenBank/DDBJ databases">
        <authorList>
            <person name="Waweru B."/>
        </authorList>
    </citation>
    <scope>NUCLEOTIDE SEQUENCE [LARGE SCALE GENOMIC DNA]</scope>
</reference>
<evidence type="ECO:0000256" key="2">
    <source>
        <dbReference type="SAM" id="Phobius"/>
    </source>
</evidence>
<evidence type="ECO:0008006" key="7">
    <source>
        <dbReference type="Google" id="ProtNLM"/>
    </source>
</evidence>
<feature type="compositionally biased region" description="Basic residues" evidence="1">
    <location>
        <begin position="521"/>
        <end position="535"/>
    </location>
</feature>
<keyword evidence="2" id="KW-0472">Membrane</keyword>
<sequence>MESPEIGDEENRVLEGDGSRAGATSRNIVTNEGDGASREHSMISVQKQEPKGEEEEEEKAWRVMMKFQGRMILVAVQTLLKRKHIRSCLHMVPTQTRRKGRIKKMILVESKDNEIKFQHLKKVLCMVTLLGTVVTDDGYILSVQRIPEGRVGAGGNGDAKRQPVLIQHGVLVDGMTWLQNQPEQNLPTILADQGFDVWISNTRGTKFSSRHTSLQHSQQEFWNWSFDELAKFDLPALFDFVYNETRQKIHYVGHSQGTLTAMAALSEGLLVEKIKSAALLSPVAYLKTTISLLTLICKETSIANLFGDSAFDPKTQLLPFLNLGNTLCAASRANCYELLTPITAIRNGFLAKYDYGSSEANMQRYGKAKPPVYNLSNIPSDLPLFLSYGLRDGLSDVQDVNLLLDILKPHHDADKLTTQYIKEYAHMDFIFGVNAKDIVVRKTVPVPRPTANIQSYLYFEDYFGIGFDSINHDYKVMRQILRNGRGGKSNVNMFFNLADEKIVLLNEASSVSKEHSSHVTGLRRRKKGKKKKRKKIMEMPEIVDEENRVLKGDGSISKLTQKERRETDAKVGGEDVGLSPRRRLDKYPSKIASQDIIAIQSKGDGLRNRCFLYPDKDFPECNGQELGFPFETLKVPYPSICYNKTHLVGSIRKTVPIPTPTANFKSPGFIDDDFGFGFDSINHDYKLVRIGYLETWINYEVKETKLPPLVEVYSFKSGCWRMVENDLKYLIKRDSRSAFVNGACHWTTVSSRNRKRFTALNVIVFFDLAYEKIGEMVVPDCIVSREGIVSREAMDLTAAVFDGLLSLVASGRRYYGEGSCSIWQMKEYGDANSWIKLLNIEHLIYNVYNFVGSKKNGEVFLAGGGELTSYSETKNGSCRIQGTKIRGSTGPFYLESYVESLVLLNEASWMSIENPSPGNEGNRVSKEHSSHVADLHKKEKEKKKGKKNMESPEMGDEENRVLEGDGSSSKKEEKKNGKRKTESDDELGGKHNWSASADTAKKEAPKELPSSGISDQILSSSVFFIDLCFNQMGLCFPSTPKKLGMTIGLFASGAALFAAGLHLSYVNIAPQQARIKARNDFVRDRLRKKYGKE</sequence>
<feature type="domain" description="Partial AB-hydrolase lipase" evidence="3">
    <location>
        <begin position="132"/>
        <end position="180"/>
    </location>
</feature>
<feature type="compositionally biased region" description="Basic and acidic residues" evidence="1">
    <location>
        <begin position="9"/>
        <end position="18"/>
    </location>
</feature>
<dbReference type="AlphaFoldDB" id="A0AAV1QU43"/>
<protein>
    <recommendedName>
        <fullName evidence="7">Partial AB-hydrolase lipase domain-containing protein</fullName>
    </recommendedName>
</protein>
<accession>A0AAV1QU43</accession>
<name>A0AAV1QU43_9ROSI</name>
<proteinExistence type="predicted"/>
<gene>
    <name evidence="5" type="ORF">DCAF_LOCUS2795</name>
</gene>
<dbReference type="Proteomes" id="UP001314170">
    <property type="component" value="Unassembled WGS sequence"/>
</dbReference>
<feature type="region of interest" description="Disordered" evidence="1">
    <location>
        <begin position="1"/>
        <end position="57"/>
    </location>
</feature>
<organism evidence="5 6">
    <name type="scientific">Dovyalis caffra</name>
    <dbReference type="NCBI Taxonomy" id="77055"/>
    <lineage>
        <taxon>Eukaryota</taxon>
        <taxon>Viridiplantae</taxon>
        <taxon>Streptophyta</taxon>
        <taxon>Embryophyta</taxon>
        <taxon>Tracheophyta</taxon>
        <taxon>Spermatophyta</taxon>
        <taxon>Magnoliopsida</taxon>
        <taxon>eudicotyledons</taxon>
        <taxon>Gunneridae</taxon>
        <taxon>Pentapetalae</taxon>
        <taxon>rosids</taxon>
        <taxon>fabids</taxon>
        <taxon>Malpighiales</taxon>
        <taxon>Salicaceae</taxon>
        <taxon>Flacourtieae</taxon>
        <taxon>Dovyalis</taxon>
    </lineage>
</organism>
<dbReference type="InterPro" id="IPR006693">
    <property type="entry name" value="AB_hydrolase_lipase"/>
</dbReference>
<feature type="compositionally biased region" description="Basic and acidic residues" evidence="1">
    <location>
        <begin position="957"/>
        <end position="982"/>
    </location>
</feature>
<dbReference type="SUPFAM" id="SSF53474">
    <property type="entry name" value="alpha/beta-Hydrolases"/>
    <property type="match status" value="1"/>
</dbReference>
<dbReference type="Gene3D" id="3.40.50.1820">
    <property type="entry name" value="alpha/beta hydrolase"/>
    <property type="match status" value="2"/>
</dbReference>
<keyword evidence="6" id="KW-1185">Reference proteome</keyword>
<dbReference type="InterPro" id="IPR006527">
    <property type="entry name" value="F-box-assoc_dom_typ1"/>
</dbReference>
<evidence type="ECO:0000259" key="3">
    <source>
        <dbReference type="Pfam" id="PF04083"/>
    </source>
</evidence>
<dbReference type="Pfam" id="PF07734">
    <property type="entry name" value="FBA_1"/>
    <property type="match status" value="1"/>
</dbReference>
<feature type="domain" description="F-box associated beta-propeller type 1" evidence="4">
    <location>
        <begin position="671"/>
        <end position="902"/>
    </location>
</feature>
<comment type="caution">
    <text evidence="5">The sequence shown here is derived from an EMBL/GenBank/DDBJ whole genome shotgun (WGS) entry which is preliminary data.</text>
</comment>
<feature type="transmembrane region" description="Helical" evidence="2">
    <location>
        <begin position="1043"/>
        <end position="1068"/>
    </location>
</feature>
<dbReference type="NCBIfam" id="TIGR01640">
    <property type="entry name" value="F_box_assoc_1"/>
    <property type="match status" value="1"/>
</dbReference>
<evidence type="ECO:0000313" key="5">
    <source>
        <dbReference type="EMBL" id="CAK7325123.1"/>
    </source>
</evidence>
<dbReference type="GO" id="GO:0006629">
    <property type="term" value="P:lipid metabolic process"/>
    <property type="evidence" value="ECO:0007669"/>
    <property type="project" value="InterPro"/>
</dbReference>
<keyword evidence="2" id="KW-0812">Transmembrane</keyword>
<feature type="region of interest" description="Disordered" evidence="1">
    <location>
        <begin position="913"/>
        <end position="1011"/>
    </location>
</feature>
<keyword evidence="2" id="KW-1133">Transmembrane helix</keyword>
<evidence type="ECO:0000256" key="1">
    <source>
        <dbReference type="SAM" id="MobiDB-lite"/>
    </source>
</evidence>
<dbReference type="PANTHER" id="PTHR11005">
    <property type="entry name" value="LYSOSOMAL ACID LIPASE-RELATED"/>
    <property type="match status" value="1"/>
</dbReference>
<dbReference type="EMBL" id="CAWUPB010000850">
    <property type="protein sequence ID" value="CAK7325123.1"/>
    <property type="molecule type" value="Genomic_DNA"/>
</dbReference>
<evidence type="ECO:0000259" key="4">
    <source>
        <dbReference type="Pfam" id="PF07734"/>
    </source>
</evidence>
<evidence type="ECO:0000313" key="6">
    <source>
        <dbReference type="Proteomes" id="UP001314170"/>
    </source>
</evidence>
<feature type="compositionally biased region" description="Basic and acidic residues" evidence="1">
    <location>
        <begin position="923"/>
        <end position="938"/>
    </location>
</feature>
<dbReference type="InterPro" id="IPR029058">
    <property type="entry name" value="AB_hydrolase_fold"/>
</dbReference>
<dbReference type="InterPro" id="IPR017451">
    <property type="entry name" value="F-box-assoc_interact_dom"/>
</dbReference>